<evidence type="ECO:0000313" key="3">
    <source>
        <dbReference type="EMBL" id="NXD29873.1"/>
    </source>
</evidence>
<organism evidence="3 4">
    <name type="scientific">Elachura formosa</name>
    <name type="common">spotted wren-babbler</name>
    <dbReference type="NCBI Taxonomy" id="1463973"/>
    <lineage>
        <taxon>Eukaryota</taxon>
        <taxon>Metazoa</taxon>
        <taxon>Chordata</taxon>
        <taxon>Craniata</taxon>
        <taxon>Vertebrata</taxon>
        <taxon>Euteleostomi</taxon>
        <taxon>Archelosauria</taxon>
        <taxon>Archosauria</taxon>
        <taxon>Dinosauria</taxon>
        <taxon>Saurischia</taxon>
        <taxon>Theropoda</taxon>
        <taxon>Coelurosauria</taxon>
        <taxon>Aves</taxon>
        <taxon>Neognathae</taxon>
        <taxon>Neoaves</taxon>
        <taxon>Telluraves</taxon>
        <taxon>Australaves</taxon>
        <taxon>Passeriformes</taxon>
        <taxon>Elachuridae</taxon>
        <taxon>Elachura</taxon>
    </lineage>
</organism>
<reference evidence="3" key="1">
    <citation type="submission" date="2019-09" db="EMBL/GenBank/DDBJ databases">
        <title>Bird 10,000 Genomes (B10K) Project - Family phase.</title>
        <authorList>
            <person name="Zhang G."/>
        </authorList>
    </citation>
    <scope>NUCLEOTIDE SEQUENCE</scope>
    <source>
        <strain evidence="3">B10K-IZCAS-20218</strain>
        <tissue evidence="3">Blood</tissue>
    </source>
</reference>
<feature type="compositionally biased region" description="Polar residues" evidence="1">
    <location>
        <begin position="88"/>
        <end position="105"/>
    </location>
</feature>
<feature type="compositionally biased region" description="Low complexity" evidence="1">
    <location>
        <begin position="519"/>
        <end position="530"/>
    </location>
</feature>
<feature type="region of interest" description="Disordered" evidence="1">
    <location>
        <begin position="388"/>
        <end position="427"/>
    </location>
</feature>
<dbReference type="PROSITE" id="PS50030">
    <property type="entry name" value="UBA"/>
    <property type="match status" value="1"/>
</dbReference>
<dbReference type="Proteomes" id="UP000623542">
    <property type="component" value="Unassembled WGS sequence"/>
</dbReference>
<sequence>MPSLPASDGFQNPVHSLGLNSKICNPTNQLLDRSVSAPASICSSESSLAEPISPKAVETSDSSPEHQITPGEEYPLVLQHLSSSSSSANNDPSPHTRDGTCSSPACLSQKTLKETFSADVLEEGSAKGQDHSQEHPLEVTEVSLDDTAAKHRQHVCLASEQEQKHELPTAGMCKEPEKEHLEEHTETTDLEPPCCVGGVEKPAVAEAKQPENPAMEMSAGLERAGRSCVKGSIQLSASCSHVLVEASMEVDAGEQAAAEARQQKWQTENRPVSNLISEAFSMEVEMLKSLSSVSDPLPTSDTLQSRSTGGIPAESHELATLAADSSSPSSAQELDTDLGGPSGEPCFPLASALKELHKLLVLSQKGECKILTEASQLAEVPGAPAGLQKALPGAEQRGRAATSQEKSCSFAEARAEGGGAEGRQPWGCGRELSSTGYISPALPVLGRGASERQTGSGKSDGVVVSSAATAGQQQGPEQREASAGGARSPPGPMLEHSTAVSCASALGEGAPQGTQSLFPAAPGRSGRAAPEVGVREEPLLSPPAAHTGLSTGASPAPAFPVADIDRILGAGFTPQEALQALEQAGGNADLALLILLAKSIVVPT</sequence>
<feature type="compositionally biased region" description="Low complexity" evidence="1">
    <location>
        <begin position="455"/>
        <end position="466"/>
    </location>
</feature>
<keyword evidence="4" id="KW-1185">Reference proteome</keyword>
<dbReference type="OrthoDB" id="1047367at2759"/>
<feature type="region of interest" description="Disordered" evidence="1">
    <location>
        <begin position="319"/>
        <end position="342"/>
    </location>
</feature>
<dbReference type="SMART" id="SM00165">
    <property type="entry name" value="UBA"/>
    <property type="match status" value="1"/>
</dbReference>
<feature type="compositionally biased region" description="Polar residues" evidence="1">
    <location>
        <begin position="323"/>
        <end position="333"/>
    </location>
</feature>
<dbReference type="AlphaFoldDB" id="A0A851UR37"/>
<protein>
    <submittedName>
        <fullName evidence="3">RSCA1 protein</fullName>
    </submittedName>
</protein>
<evidence type="ECO:0000259" key="2">
    <source>
        <dbReference type="PROSITE" id="PS50030"/>
    </source>
</evidence>
<accession>A0A851UR37</accession>
<comment type="caution">
    <text evidence="3">The sequence shown here is derived from an EMBL/GenBank/DDBJ whole genome shotgun (WGS) entry which is preliminary data.</text>
</comment>
<feature type="region of interest" description="Disordered" evidence="1">
    <location>
        <begin position="447"/>
        <end position="533"/>
    </location>
</feature>
<feature type="region of interest" description="Disordered" evidence="1">
    <location>
        <begin position="1"/>
        <end position="22"/>
    </location>
</feature>
<proteinExistence type="predicted"/>
<feature type="compositionally biased region" description="Polar residues" evidence="1">
    <location>
        <begin position="9"/>
        <end position="22"/>
    </location>
</feature>
<name>A0A851UR37_9PASS</name>
<dbReference type="EMBL" id="WBNG01001125">
    <property type="protein sequence ID" value="NXD29873.1"/>
    <property type="molecule type" value="Genomic_DNA"/>
</dbReference>
<evidence type="ECO:0000313" key="4">
    <source>
        <dbReference type="Proteomes" id="UP000623542"/>
    </source>
</evidence>
<feature type="non-terminal residue" evidence="3">
    <location>
        <position position="1"/>
    </location>
</feature>
<dbReference type="InterPro" id="IPR015940">
    <property type="entry name" value="UBA"/>
</dbReference>
<feature type="domain" description="UBA" evidence="2">
    <location>
        <begin position="564"/>
        <end position="598"/>
    </location>
</feature>
<feature type="compositionally biased region" description="Polar residues" evidence="1">
    <location>
        <begin position="467"/>
        <end position="476"/>
    </location>
</feature>
<feature type="region of interest" description="Disordered" evidence="1">
    <location>
        <begin position="35"/>
        <end position="105"/>
    </location>
</feature>
<gene>
    <name evidence="3" type="primary">Rsc1a1</name>
    <name evidence="3" type="ORF">ELAFOR_R09497</name>
</gene>
<evidence type="ECO:0000256" key="1">
    <source>
        <dbReference type="SAM" id="MobiDB-lite"/>
    </source>
</evidence>
<dbReference type="PANTHER" id="PTHR15397">
    <property type="entry name" value="SODIUM-GLUCOSE COTRANSPORTER REGULATORY PROTEIN -RELATED"/>
    <property type="match status" value="1"/>
</dbReference>
<dbReference type="PANTHER" id="PTHR15397:SF3">
    <property type="entry name" value="DNA DAMAGE INDUCIBLE 1 HOMOLOG 2"/>
    <property type="match status" value="1"/>
</dbReference>
<feature type="non-terminal residue" evidence="3">
    <location>
        <position position="604"/>
    </location>
</feature>
<feature type="compositionally biased region" description="Low complexity" evidence="1">
    <location>
        <begin position="35"/>
        <end position="49"/>
    </location>
</feature>